<dbReference type="PANTHER" id="PTHR43528">
    <property type="entry name" value="ALPHA-KETOGLUTARATE PERMEASE"/>
    <property type="match status" value="1"/>
</dbReference>
<feature type="transmembrane region" description="Helical" evidence="9">
    <location>
        <begin position="129"/>
        <end position="154"/>
    </location>
</feature>
<dbReference type="InterPro" id="IPR011701">
    <property type="entry name" value="MFS"/>
</dbReference>
<feature type="transmembrane region" description="Helical" evidence="9">
    <location>
        <begin position="251"/>
        <end position="272"/>
    </location>
</feature>
<feature type="transmembrane region" description="Helical" evidence="9">
    <location>
        <begin position="317"/>
        <end position="336"/>
    </location>
</feature>
<evidence type="ECO:0000259" key="10">
    <source>
        <dbReference type="PROSITE" id="PS50850"/>
    </source>
</evidence>
<evidence type="ECO:0000256" key="4">
    <source>
        <dbReference type="ARBA" id="ARBA00022475"/>
    </source>
</evidence>
<reference evidence="12" key="1">
    <citation type="submission" date="2016-10" db="EMBL/GenBank/DDBJ databases">
        <authorList>
            <person name="Varghese N."/>
            <person name="Submissions S."/>
        </authorList>
    </citation>
    <scope>NUCLEOTIDE SEQUENCE [LARGE SCALE GENOMIC DNA]</scope>
    <source>
        <strain evidence="12">LMG 24000</strain>
    </source>
</reference>
<dbReference type="EMBL" id="FNRQ01000003">
    <property type="protein sequence ID" value="SEA77437.1"/>
    <property type="molecule type" value="Genomic_DNA"/>
</dbReference>
<dbReference type="RefSeq" id="WP_090532927.1">
    <property type="nucleotide sequence ID" value="NZ_FNRQ01000003.1"/>
</dbReference>
<evidence type="ECO:0000256" key="6">
    <source>
        <dbReference type="ARBA" id="ARBA00022847"/>
    </source>
</evidence>
<dbReference type="GO" id="GO:0005886">
    <property type="term" value="C:plasma membrane"/>
    <property type="evidence" value="ECO:0007669"/>
    <property type="project" value="UniProtKB-SubCell"/>
</dbReference>
<keyword evidence="8 9" id="KW-0472">Membrane</keyword>
<dbReference type="AlphaFoldDB" id="A0A1H4DXX5"/>
<dbReference type="InterPro" id="IPR020846">
    <property type="entry name" value="MFS_dom"/>
</dbReference>
<dbReference type="InterPro" id="IPR051084">
    <property type="entry name" value="H+-coupled_symporters"/>
</dbReference>
<evidence type="ECO:0000256" key="3">
    <source>
        <dbReference type="ARBA" id="ARBA00022448"/>
    </source>
</evidence>
<dbReference type="Proteomes" id="UP000198638">
    <property type="component" value="Unassembled WGS sequence"/>
</dbReference>
<keyword evidence="5 9" id="KW-0812">Transmembrane</keyword>
<dbReference type="STRING" id="83784.SAMN05192564_1039"/>
<evidence type="ECO:0000256" key="9">
    <source>
        <dbReference type="SAM" id="Phobius"/>
    </source>
</evidence>
<evidence type="ECO:0000313" key="12">
    <source>
        <dbReference type="Proteomes" id="UP000198638"/>
    </source>
</evidence>
<keyword evidence="6" id="KW-0769">Symport</keyword>
<feature type="transmembrane region" description="Helical" evidence="9">
    <location>
        <begin position="63"/>
        <end position="90"/>
    </location>
</feature>
<feature type="domain" description="Major facilitator superfamily (MFS) profile" evidence="10">
    <location>
        <begin position="27"/>
        <end position="435"/>
    </location>
</feature>
<evidence type="ECO:0000313" key="11">
    <source>
        <dbReference type="EMBL" id="SEA77437.1"/>
    </source>
</evidence>
<accession>A0A1H4DXX5</accession>
<dbReference type="InterPro" id="IPR005829">
    <property type="entry name" value="Sugar_transporter_CS"/>
</dbReference>
<dbReference type="GO" id="GO:0015293">
    <property type="term" value="F:symporter activity"/>
    <property type="evidence" value="ECO:0007669"/>
    <property type="project" value="UniProtKB-KW"/>
</dbReference>
<feature type="transmembrane region" description="Helical" evidence="9">
    <location>
        <begin position="382"/>
        <end position="405"/>
    </location>
</feature>
<dbReference type="Pfam" id="PF07690">
    <property type="entry name" value="MFS_1"/>
    <property type="match status" value="1"/>
</dbReference>
<dbReference type="Gene3D" id="1.20.1250.20">
    <property type="entry name" value="MFS general substrate transporter like domains"/>
    <property type="match status" value="2"/>
</dbReference>
<feature type="transmembrane region" description="Helical" evidence="9">
    <location>
        <begin position="342"/>
        <end position="361"/>
    </location>
</feature>
<proteinExistence type="inferred from homology"/>
<keyword evidence="7 9" id="KW-1133">Transmembrane helix</keyword>
<dbReference type="PROSITE" id="PS50850">
    <property type="entry name" value="MFS"/>
    <property type="match status" value="1"/>
</dbReference>
<dbReference type="OrthoDB" id="6766492at2"/>
<dbReference type="FunFam" id="1.20.1250.20:FF:000001">
    <property type="entry name" value="Dicarboxylate MFS transporter"/>
    <property type="match status" value="1"/>
</dbReference>
<name>A0A1H4DXX5_9BURK</name>
<keyword evidence="12" id="KW-1185">Reference proteome</keyword>
<keyword evidence="3" id="KW-0813">Transport</keyword>
<comment type="subcellular location">
    <subcellularLocation>
        <location evidence="1">Cell membrane</location>
        <topology evidence="1">Multi-pass membrane protein</topology>
    </subcellularLocation>
</comment>
<feature type="transmembrane region" description="Helical" evidence="9">
    <location>
        <begin position="166"/>
        <end position="187"/>
    </location>
</feature>
<evidence type="ECO:0000256" key="2">
    <source>
        <dbReference type="ARBA" id="ARBA00008240"/>
    </source>
</evidence>
<dbReference type="PANTHER" id="PTHR43528:SF1">
    <property type="entry name" value="ALPHA-KETOGLUTARATE PERMEASE"/>
    <property type="match status" value="1"/>
</dbReference>
<protein>
    <submittedName>
        <fullName evidence="11">MFS transporter, MHS family, proline/betaine transporter</fullName>
    </submittedName>
</protein>
<evidence type="ECO:0000256" key="8">
    <source>
        <dbReference type="ARBA" id="ARBA00023136"/>
    </source>
</evidence>
<feature type="transmembrane region" description="Helical" evidence="9">
    <location>
        <begin position="199"/>
        <end position="218"/>
    </location>
</feature>
<sequence length="440" mass="46612">MQATTPTAEGHDRIVTKPHALAPTWGVVTAVVLGNGLEFFDFTVYSFFASIIGKLYFPSHVPLISLLAAVGTFGIGFLLRPLGAMVLGGYADRHGRKKAMNLTILLMAAGTGLIGFAPTYASIGLAAPAIILFARMLQGFSAGGEVGTAGAYLVEHAPPGRRGLQSSWLLAGAGGAILLGAGLGAALSTVLSQQALESWGWRVPFILGLLIGPVGAYIRRYLDETLPEEVHGREARNAPLRELFRNHLRTVLAVSSVAAVGTSATYVLMYYMPTYATRSLGLPMSTALLSSCLAGLMMLVLCPLAGMICDRIGRKRAIAIGVIAMAVLIYPSFMLLKAFPRIEVLLGVMSVLVCIYVIFAVPQITLMAEQFPQSVRASGMSIVYAIAVAIFGGFSQLFVTLLIAWTESALAPAGYLLALSLISVLALFFVKEEPGQLDAE</sequence>
<dbReference type="InterPro" id="IPR036259">
    <property type="entry name" value="MFS_trans_sf"/>
</dbReference>
<evidence type="ECO:0000256" key="1">
    <source>
        <dbReference type="ARBA" id="ARBA00004651"/>
    </source>
</evidence>
<feature type="transmembrane region" description="Helical" evidence="9">
    <location>
        <begin position="102"/>
        <end position="123"/>
    </location>
</feature>
<evidence type="ECO:0000256" key="7">
    <source>
        <dbReference type="ARBA" id="ARBA00022989"/>
    </source>
</evidence>
<gene>
    <name evidence="11" type="ORF">SAMN05192564_1039</name>
</gene>
<organism evidence="11 12">
    <name type="scientific">Paraburkholderia sartisoli</name>
    <dbReference type="NCBI Taxonomy" id="83784"/>
    <lineage>
        <taxon>Bacteria</taxon>
        <taxon>Pseudomonadati</taxon>
        <taxon>Pseudomonadota</taxon>
        <taxon>Betaproteobacteria</taxon>
        <taxon>Burkholderiales</taxon>
        <taxon>Burkholderiaceae</taxon>
        <taxon>Paraburkholderia</taxon>
    </lineage>
</organism>
<dbReference type="SUPFAM" id="SSF103473">
    <property type="entry name" value="MFS general substrate transporter"/>
    <property type="match status" value="1"/>
</dbReference>
<feature type="transmembrane region" description="Helical" evidence="9">
    <location>
        <begin position="411"/>
        <end position="430"/>
    </location>
</feature>
<comment type="similarity">
    <text evidence="2">Belongs to the major facilitator superfamily. Metabolite:H+ Symporter (MHS) family (TC 2.A.1.6) family.</text>
</comment>
<dbReference type="PROSITE" id="PS00217">
    <property type="entry name" value="SUGAR_TRANSPORT_2"/>
    <property type="match status" value="1"/>
</dbReference>
<evidence type="ECO:0000256" key="5">
    <source>
        <dbReference type="ARBA" id="ARBA00022692"/>
    </source>
</evidence>
<feature type="transmembrane region" description="Helical" evidence="9">
    <location>
        <begin position="284"/>
        <end position="305"/>
    </location>
</feature>
<keyword evidence="4" id="KW-1003">Cell membrane</keyword>